<dbReference type="InterPro" id="IPR025668">
    <property type="entry name" value="Tnp_DDE_dom"/>
</dbReference>
<dbReference type="InterPro" id="IPR047629">
    <property type="entry name" value="IS1182_transpos"/>
</dbReference>
<reference evidence="3" key="1">
    <citation type="submission" date="2020-08" db="EMBL/GenBank/DDBJ databases">
        <authorList>
            <person name="Cejkova D."/>
            <person name="Kubasova T."/>
            <person name="Jahodarova E."/>
            <person name="Rychlik I."/>
        </authorList>
    </citation>
    <scope>NUCLEOTIDE SEQUENCE</scope>
    <source>
        <strain evidence="3">An582</strain>
    </source>
</reference>
<dbReference type="Pfam" id="PF13751">
    <property type="entry name" value="DDE_Tnp_1_6"/>
    <property type="match status" value="1"/>
</dbReference>
<dbReference type="NCBIfam" id="NF033551">
    <property type="entry name" value="transpos_IS1182"/>
    <property type="match status" value="1"/>
</dbReference>
<dbReference type="InterPro" id="IPR008490">
    <property type="entry name" value="Transposase_InsH_N"/>
</dbReference>
<organism evidence="3 4">
    <name type="scientific">Mordavella massiliensis</name>
    <dbReference type="NCBI Taxonomy" id="1871024"/>
    <lineage>
        <taxon>Bacteria</taxon>
        <taxon>Bacillati</taxon>
        <taxon>Bacillota</taxon>
        <taxon>Clostridia</taxon>
        <taxon>Eubacteriales</taxon>
        <taxon>Clostridiaceae</taxon>
        <taxon>Mordavella</taxon>
    </lineage>
</organism>
<name>A0A938XEF9_9CLOT</name>
<feature type="domain" description="Transposase DDE" evidence="2">
    <location>
        <begin position="391"/>
        <end position="516"/>
    </location>
</feature>
<evidence type="ECO:0000259" key="1">
    <source>
        <dbReference type="Pfam" id="PF05598"/>
    </source>
</evidence>
<accession>A0A938XEF9</accession>
<sequence length="535" mass="63088">MPTNQKYHKNYTEFGEPYQLVLPLNLEGLVPDDDSVRLLSHELEELDYSLLYQAYSAKGRNPAVDPKTMFKILTYAYSQNIYSSRKIETACKRDINFMWLLAGQKAPDHSTIARFRTGFLADACEDLFYQMVKRLEKAGELSKETVFIDGTKLEACANKYTFVWKKSVGKWEAKMFQKVQEAVSLLNQEYLQNFSVMEETRTRDLQKICQFLEQICKEQHTVLVHGRGKRKSRNQKYLELFRRFLERQTIYDWHTASFQGRNNYCKTDPDATFMHMKDDHMRNAQLKPGYNVQIAVDSEYIVATDIFQDRNDVWTLVPFLKRMEKNLGFRYPSITADSGYESEEGYTYLQEQKQKPYIKPQTYEKWKKRSFKQDISKRENMGYDETADIYTCHAGKKLRPIFLKKQKSKSGYESEVTVYECEDCTGCPYKEKCTKAKENKRLYISKSFLEKRQESYENILSEKGIQYRMNRSIQVEGAFGVLKNDYEFQRFLLRGKTKVKLEILLLSMGYNLNKLHTKIQNDRMGSHLFQIKESA</sequence>
<gene>
    <name evidence="3" type="ORF">H6A20_12935</name>
</gene>
<evidence type="ECO:0000313" key="4">
    <source>
        <dbReference type="Proteomes" id="UP000705508"/>
    </source>
</evidence>
<dbReference type="RefSeq" id="WP_204907516.1">
    <property type="nucleotide sequence ID" value="NZ_JACJKS010000043.1"/>
</dbReference>
<dbReference type="Pfam" id="PF05598">
    <property type="entry name" value="DUF772"/>
    <property type="match status" value="1"/>
</dbReference>
<dbReference type="AlphaFoldDB" id="A0A938XEF9"/>
<evidence type="ECO:0000259" key="2">
    <source>
        <dbReference type="Pfam" id="PF13751"/>
    </source>
</evidence>
<dbReference type="EMBL" id="JACJKS010000043">
    <property type="protein sequence ID" value="MBM6949527.1"/>
    <property type="molecule type" value="Genomic_DNA"/>
</dbReference>
<dbReference type="Proteomes" id="UP000705508">
    <property type="component" value="Unassembled WGS sequence"/>
</dbReference>
<evidence type="ECO:0000313" key="3">
    <source>
        <dbReference type="EMBL" id="MBM6949527.1"/>
    </source>
</evidence>
<reference evidence="3" key="2">
    <citation type="journal article" date="2021" name="Sci. Rep.">
        <title>The distribution of antibiotic resistance genes in chicken gut microbiota commensals.</title>
        <authorList>
            <person name="Juricova H."/>
            <person name="Matiasovicova J."/>
            <person name="Kubasova T."/>
            <person name="Cejkova D."/>
            <person name="Rychlik I."/>
        </authorList>
    </citation>
    <scope>NUCLEOTIDE SEQUENCE</scope>
    <source>
        <strain evidence="3">An582</strain>
    </source>
</reference>
<feature type="domain" description="Transposase InsH N-terminal" evidence="1">
    <location>
        <begin position="25"/>
        <end position="117"/>
    </location>
</feature>
<dbReference type="PANTHER" id="PTHR33408:SF2">
    <property type="entry name" value="TRANSPOSASE DDE DOMAIN-CONTAINING PROTEIN"/>
    <property type="match status" value="1"/>
</dbReference>
<protein>
    <submittedName>
        <fullName evidence="3">IS1182 family transposase</fullName>
    </submittedName>
</protein>
<dbReference type="PANTHER" id="PTHR33408">
    <property type="entry name" value="TRANSPOSASE"/>
    <property type="match status" value="1"/>
</dbReference>
<comment type="caution">
    <text evidence="3">The sequence shown here is derived from an EMBL/GenBank/DDBJ whole genome shotgun (WGS) entry which is preliminary data.</text>
</comment>
<proteinExistence type="predicted"/>